<comment type="caution">
    <text evidence="1">The sequence shown here is derived from an EMBL/GenBank/DDBJ whole genome shotgun (WGS) entry which is preliminary data.</text>
</comment>
<dbReference type="GO" id="GO:0005739">
    <property type="term" value="C:mitochondrion"/>
    <property type="evidence" value="ECO:0007669"/>
    <property type="project" value="TreeGrafter"/>
</dbReference>
<reference evidence="1 2" key="1">
    <citation type="submission" date="2023-11" db="EMBL/GenBank/DDBJ databases">
        <title>Halocaridina rubra genome assembly.</title>
        <authorList>
            <person name="Smith C."/>
        </authorList>
    </citation>
    <scope>NUCLEOTIDE SEQUENCE [LARGE SCALE GENOMIC DNA]</scope>
    <source>
        <strain evidence="1">EP-1</strain>
        <tissue evidence="1">Whole</tissue>
    </source>
</reference>
<dbReference type="InterPro" id="IPR052246">
    <property type="entry name" value="Cell_Polariz_PKAAnc"/>
</dbReference>
<gene>
    <name evidence="1" type="primary">AKAP10</name>
    <name evidence="1" type="ORF">SK128_015949</name>
</gene>
<dbReference type="InterPro" id="IPR044926">
    <property type="entry name" value="RGS_subdomain_2"/>
</dbReference>
<dbReference type="GO" id="GO:0005886">
    <property type="term" value="C:plasma membrane"/>
    <property type="evidence" value="ECO:0007669"/>
    <property type="project" value="TreeGrafter"/>
</dbReference>
<dbReference type="Proteomes" id="UP001381693">
    <property type="component" value="Unassembled WGS sequence"/>
</dbReference>
<dbReference type="PANTHER" id="PTHR13155:SF1">
    <property type="entry name" value="A-KINASE ANCHOR PROTEIN 10, MITOCHONDRIAL"/>
    <property type="match status" value="1"/>
</dbReference>
<dbReference type="SUPFAM" id="SSF48097">
    <property type="entry name" value="Regulator of G-protein signaling, RGS"/>
    <property type="match status" value="1"/>
</dbReference>
<protein>
    <submittedName>
        <fullName evidence="1">A-kinase anchor protein 10, mitochondrial</fullName>
    </submittedName>
</protein>
<organism evidence="1 2">
    <name type="scientific">Halocaridina rubra</name>
    <name type="common">Hawaiian red shrimp</name>
    <dbReference type="NCBI Taxonomy" id="373956"/>
    <lineage>
        <taxon>Eukaryota</taxon>
        <taxon>Metazoa</taxon>
        <taxon>Ecdysozoa</taxon>
        <taxon>Arthropoda</taxon>
        <taxon>Crustacea</taxon>
        <taxon>Multicrustacea</taxon>
        <taxon>Malacostraca</taxon>
        <taxon>Eumalacostraca</taxon>
        <taxon>Eucarida</taxon>
        <taxon>Decapoda</taxon>
        <taxon>Pleocyemata</taxon>
        <taxon>Caridea</taxon>
        <taxon>Atyoidea</taxon>
        <taxon>Atyidae</taxon>
        <taxon>Halocaridina</taxon>
    </lineage>
</organism>
<dbReference type="Gene3D" id="1.10.167.10">
    <property type="entry name" value="Regulator of G-protein Signalling 4, domain 2"/>
    <property type="match status" value="1"/>
</dbReference>
<dbReference type="InterPro" id="IPR036305">
    <property type="entry name" value="RGS_sf"/>
</dbReference>
<dbReference type="EMBL" id="JAXCGZ010023188">
    <property type="protein sequence ID" value="KAK7015863.1"/>
    <property type="molecule type" value="Genomic_DNA"/>
</dbReference>
<feature type="non-terminal residue" evidence="1">
    <location>
        <position position="100"/>
    </location>
</feature>
<evidence type="ECO:0000313" key="1">
    <source>
        <dbReference type="EMBL" id="KAK7015863.1"/>
    </source>
</evidence>
<name>A0AAN8WLD5_HALRR</name>
<proteinExistence type="predicted"/>
<keyword evidence="2" id="KW-1185">Reference proteome</keyword>
<evidence type="ECO:0000313" key="2">
    <source>
        <dbReference type="Proteomes" id="UP001381693"/>
    </source>
</evidence>
<accession>A0AAN8WLD5</accession>
<dbReference type="PANTHER" id="PTHR13155">
    <property type="entry name" value="A-KINASE ANCHOR PROTEINS"/>
    <property type="match status" value="1"/>
</dbReference>
<sequence length="100" mass="11471">MDPINVKSSSPHSWFLPKFLASDYYLKHQIDVFTSGSVQLADILYSDSAFPYFMEYVEQEGGRSMLEFFVAATNFRQQLRHDSPLFDAAQAQSDAMVLYD</sequence>
<dbReference type="AlphaFoldDB" id="A0AAN8WLD5"/>
<dbReference type="GO" id="GO:0008104">
    <property type="term" value="P:intracellular protein localization"/>
    <property type="evidence" value="ECO:0007669"/>
    <property type="project" value="TreeGrafter"/>
</dbReference>